<evidence type="ECO:0000313" key="1">
    <source>
        <dbReference type="EMBL" id="MCT8971211.1"/>
    </source>
</evidence>
<dbReference type="InterPro" id="IPR019056">
    <property type="entry name" value="Phage_TAC_6"/>
</dbReference>
<comment type="caution">
    <text evidence="1">The sequence shown here is derived from an EMBL/GenBank/DDBJ whole genome shotgun (WGS) entry which is preliminary data.</text>
</comment>
<dbReference type="AlphaFoldDB" id="A0AAW5QSX9"/>
<keyword evidence="2" id="KW-1185">Reference proteome</keyword>
<sequence length="77" mass="8042">MGSPETAVPPERRFPWGALLGFAVAVLGLSPRQAWAATPRELALAAGWLASSHALAHGLAPAPTRDDLAALMARFPD</sequence>
<protein>
    <submittedName>
        <fullName evidence="1">Phage tail assembly chaperone</fullName>
    </submittedName>
</protein>
<accession>A0AAW5QSX9</accession>
<name>A0AAW5QSX9_9HYPH</name>
<evidence type="ECO:0000313" key="2">
    <source>
        <dbReference type="Proteomes" id="UP001320898"/>
    </source>
</evidence>
<dbReference type="Pfam" id="PF09550">
    <property type="entry name" value="Phage_TAC_6"/>
    <property type="match status" value="1"/>
</dbReference>
<dbReference type="Proteomes" id="UP001320898">
    <property type="component" value="Unassembled WGS sequence"/>
</dbReference>
<dbReference type="EMBL" id="JALIDZ010000002">
    <property type="protein sequence ID" value="MCT8971211.1"/>
    <property type="molecule type" value="Genomic_DNA"/>
</dbReference>
<gene>
    <name evidence="1" type="ORF">MUB46_04990</name>
</gene>
<reference evidence="1 2" key="1">
    <citation type="submission" date="2022-04" db="EMBL/GenBank/DDBJ databases">
        <authorList>
            <person name="Ye Y.-Q."/>
            <person name="Du Z.-J."/>
        </authorList>
    </citation>
    <scope>NUCLEOTIDE SEQUENCE [LARGE SCALE GENOMIC DNA]</scope>
    <source>
        <strain evidence="1 2">A6E488</strain>
    </source>
</reference>
<proteinExistence type="predicted"/>
<dbReference type="RefSeq" id="WP_261614781.1">
    <property type="nucleotide sequence ID" value="NZ_JALIDZ010000002.1"/>
</dbReference>
<organism evidence="1 2">
    <name type="scientific">Microbaculum marinisediminis</name>
    <dbReference type="NCBI Taxonomy" id="2931392"/>
    <lineage>
        <taxon>Bacteria</taxon>
        <taxon>Pseudomonadati</taxon>
        <taxon>Pseudomonadota</taxon>
        <taxon>Alphaproteobacteria</taxon>
        <taxon>Hyphomicrobiales</taxon>
        <taxon>Tepidamorphaceae</taxon>
        <taxon>Microbaculum</taxon>
    </lineage>
</organism>